<dbReference type="RefSeq" id="WP_189648414.1">
    <property type="nucleotide sequence ID" value="NZ_BMRC01000007.1"/>
</dbReference>
<dbReference type="PANTHER" id="PTHR46268">
    <property type="entry name" value="STRESS RESPONSE PROTEIN NHAX"/>
    <property type="match status" value="1"/>
</dbReference>
<comment type="similarity">
    <text evidence="1">Belongs to the universal stress protein A family.</text>
</comment>
<dbReference type="InterPro" id="IPR006015">
    <property type="entry name" value="Universal_stress_UspA"/>
</dbReference>
<dbReference type="SUPFAM" id="SSF52402">
    <property type="entry name" value="Adenine nucleotide alpha hydrolases-like"/>
    <property type="match status" value="2"/>
</dbReference>
<feature type="domain" description="UspA" evidence="2">
    <location>
        <begin position="1"/>
        <end position="128"/>
    </location>
</feature>
<dbReference type="InterPro" id="IPR014729">
    <property type="entry name" value="Rossmann-like_a/b/a_fold"/>
</dbReference>
<dbReference type="Gene3D" id="3.40.50.620">
    <property type="entry name" value="HUPs"/>
    <property type="match status" value="2"/>
</dbReference>
<reference evidence="3 4" key="1">
    <citation type="submission" date="2024-09" db="EMBL/GenBank/DDBJ databases">
        <authorList>
            <person name="Sun Q."/>
            <person name="Mori K."/>
        </authorList>
    </citation>
    <scope>NUCLEOTIDE SEQUENCE [LARGE SCALE GENOMIC DNA]</scope>
    <source>
        <strain evidence="3 4">CCM 3426</strain>
    </source>
</reference>
<evidence type="ECO:0000313" key="4">
    <source>
        <dbReference type="Proteomes" id="UP001589647"/>
    </source>
</evidence>
<feature type="domain" description="UspA" evidence="2">
    <location>
        <begin position="137"/>
        <end position="272"/>
    </location>
</feature>
<evidence type="ECO:0000256" key="1">
    <source>
        <dbReference type="ARBA" id="ARBA00008791"/>
    </source>
</evidence>
<gene>
    <name evidence="3" type="ORF">ACFFV7_44015</name>
</gene>
<dbReference type="PRINTS" id="PR01438">
    <property type="entry name" value="UNVRSLSTRESS"/>
</dbReference>
<evidence type="ECO:0000259" key="2">
    <source>
        <dbReference type="Pfam" id="PF00582"/>
    </source>
</evidence>
<dbReference type="Pfam" id="PF00582">
    <property type="entry name" value="Usp"/>
    <property type="match status" value="2"/>
</dbReference>
<dbReference type="InterPro" id="IPR006016">
    <property type="entry name" value="UspA"/>
</dbReference>
<name>A0ABV5IUN8_9ACTN</name>
<proteinExistence type="inferred from homology"/>
<dbReference type="Proteomes" id="UP001589647">
    <property type="component" value="Unassembled WGS sequence"/>
</dbReference>
<dbReference type="EMBL" id="JBHMEI010000067">
    <property type="protein sequence ID" value="MFB9208211.1"/>
    <property type="molecule type" value="Genomic_DNA"/>
</dbReference>
<keyword evidence="4" id="KW-1185">Reference proteome</keyword>
<comment type="caution">
    <text evidence="3">The sequence shown here is derived from an EMBL/GenBank/DDBJ whole genome shotgun (WGS) entry which is preliminary data.</text>
</comment>
<accession>A0ABV5IUN8</accession>
<protein>
    <submittedName>
        <fullName evidence="3">Universal stress protein</fullName>
    </submittedName>
</protein>
<dbReference type="PANTHER" id="PTHR46268:SF6">
    <property type="entry name" value="UNIVERSAL STRESS PROTEIN UP12"/>
    <property type="match status" value="1"/>
</dbReference>
<sequence>MSTHIVVGVDGSAPATEAVEWAAADARRRGLDLRIVHVCPEWWHGENVEHCARALEAAAERARERAGDVKVTTELLSGNVVEELIRESATADSVVLGSRGLGGFAGMVVGSVSVGVAGHAAGPVVVVRTAATAGHATVVVGYDGSDDARAAMEYAVEQARSRGARLHVVSAWQVPVFSPYAVAYNSLIEEAVRQAREAAHECVVPWRAANPDLVITDEQPCAHPVSALIQAAGSADLVVVGSRGRGGFAAAVLGSVSQGVLHHVTCPVAVVRPRTEERS</sequence>
<organism evidence="3 4">
    <name type="scientific">Nonomuraea spiralis</name>
    <dbReference type="NCBI Taxonomy" id="46182"/>
    <lineage>
        <taxon>Bacteria</taxon>
        <taxon>Bacillati</taxon>
        <taxon>Actinomycetota</taxon>
        <taxon>Actinomycetes</taxon>
        <taxon>Streptosporangiales</taxon>
        <taxon>Streptosporangiaceae</taxon>
        <taxon>Nonomuraea</taxon>
    </lineage>
</organism>
<evidence type="ECO:0000313" key="3">
    <source>
        <dbReference type="EMBL" id="MFB9208211.1"/>
    </source>
</evidence>